<evidence type="ECO:0000313" key="2">
    <source>
        <dbReference type="EMBL" id="OZG51533.1"/>
    </source>
</evidence>
<sequence length="261" mass="30554">MKRIRKHLLSNGETKLEPIDLRRKMCLNYLEYSNTTHACGKFDLPELLCSTTIFPDYIALYSEPGQYHRTPLTAVGFWQFDNVFDGIDGIYNAIYYSDKKLLKYYRQRFAGVHLFFTPDYSQFGDVDLIEQLMRLKKARIVGLWFALELHAVVIPFITVPTVATLDYALNGLEHCHVVAFSTKGYVRNLEERNSLKEIIRRTVDTLELDAIVVYDVCKDNRAINDIFSYAKQRDIEIIVPMNTLKLRNMTRAEERSKRERY</sequence>
<gene>
    <name evidence="2" type="ORF">PSRA_1168</name>
</gene>
<evidence type="ECO:0000256" key="1">
    <source>
        <dbReference type="SAM" id="Phobius"/>
    </source>
</evidence>
<evidence type="ECO:0000313" key="3">
    <source>
        <dbReference type="Proteomes" id="UP000216725"/>
    </source>
</evidence>
<accession>A0A261EXG4</accession>
<keyword evidence="1" id="KW-0472">Membrane</keyword>
<dbReference type="InterPro" id="IPR025530">
    <property type="entry name" value="DUF4417"/>
</dbReference>
<dbReference type="Proteomes" id="UP000216725">
    <property type="component" value="Unassembled WGS sequence"/>
</dbReference>
<dbReference type="RefSeq" id="WP_143516352.1">
    <property type="nucleotide sequence ID" value="NZ_MWWR01000008.1"/>
</dbReference>
<organism evidence="2 3">
    <name type="scientific">Pseudoscardovia radai</name>
    <dbReference type="NCBI Taxonomy" id="987066"/>
    <lineage>
        <taxon>Bacteria</taxon>
        <taxon>Bacillati</taxon>
        <taxon>Actinomycetota</taxon>
        <taxon>Actinomycetes</taxon>
        <taxon>Bifidobacteriales</taxon>
        <taxon>Bifidobacteriaceae</taxon>
        <taxon>Pseudoscardovia</taxon>
    </lineage>
</organism>
<keyword evidence="3" id="KW-1185">Reference proteome</keyword>
<dbReference type="EMBL" id="MWWR01000008">
    <property type="protein sequence ID" value="OZG51533.1"/>
    <property type="molecule type" value="Genomic_DNA"/>
</dbReference>
<proteinExistence type="predicted"/>
<dbReference type="Pfam" id="PF14386">
    <property type="entry name" value="DUF4417"/>
    <property type="match status" value="1"/>
</dbReference>
<keyword evidence="1" id="KW-0812">Transmembrane</keyword>
<dbReference type="AlphaFoldDB" id="A0A261EXG4"/>
<keyword evidence="1" id="KW-1133">Transmembrane helix</keyword>
<comment type="caution">
    <text evidence="2">The sequence shown here is derived from an EMBL/GenBank/DDBJ whole genome shotgun (WGS) entry which is preliminary data.</text>
</comment>
<feature type="transmembrane region" description="Helical" evidence="1">
    <location>
        <begin position="141"/>
        <end position="163"/>
    </location>
</feature>
<reference evidence="2 3" key="1">
    <citation type="journal article" date="2017" name="BMC Genomics">
        <title>Comparative genomic and phylogenomic analyses of the Bifidobacteriaceae family.</title>
        <authorList>
            <person name="Lugli G.A."/>
            <person name="Milani C."/>
            <person name="Turroni F."/>
            <person name="Duranti S."/>
            <person name="Mancabelli L."/>
            <person name="Mangifesta M."/>
            <person name="Ferrario C."/>
            <person name="Modesto M."/>
            <person name="Mattarelli P."/>
            <person name="Jiri K."/>
            <person name="van Sinderen D."/>
            <person name="Ventura M."/>
        </authorList>
    </citation>
    <scope>NUCLEOTIDE SEQUENCE [LARGE SCALE GENOMIC DNA]</scope>
    <source>
        <strain evidence="2 3">DSM 24742</strain>
    </source>
</reference>
<protein>
    <submittedName>
        <fullName evidence="2">Uncharacterized protein</fullName>
    </submittedName>
</protein>
<name>A0A261EXG4_9BIFI</name>
<dbReference type="OrthoDB" id="9800801at2"/>